<evidence type="ECO:0000256" key="1">
    <source>
        <dbReference type="ARBA" id="ARBA00009437"/>
    </source>
</evidence>
<gene>
    <name evidence="6" type="ORF">J2W31_001863</name>
</gene>
<protein>
    <submittedName>
        <fullName evidence="6">LysR family cyn operon transcriptional activator</fullName>
    </submittedName>
</protein>
<feature type="domain" description="HTH lysR-type" evidence="5">
    <location>
        <begin position="1"/>
        <end position="58"/>
    </location>
</feature>
<dbReference type="Proteomes" id="UP001242045">
    <property type="component" value="Unassembled WGS sequence"/>
</dbReference>
<keyword evidence="3" id="KW-0238">DNA-binding</keyword>
<dbReference type="Gene3D" id="1.10.10.10">
    <property type="entry name" value="Winged helix-like DNA-binding domain superfamily/Winged helix DNA-binding domain"/>
    <property type="match status" value="1"/>
</dbReference>
<keyword evidence="4" id="KW-0804">Transcription</keyword>
<dbReference type="InterPro" id="IPR050950">
    <property type="entry name" value="HTH-type_LysR_regulators"/>
</dbReference>
<dbReference type="RefSeq" id="WP_307684552.1">
    <property type="nucleotide sequence ID" value="NZ_JAUSRD010000003.1"/>
</dbReference>
<proteinExistence type="inferred from homology"/>
<dbReference type="GO" id="GO:0003700">
    <property type="term" value="F:DNA-binding transcription factor activity"/>
    <property type="evidence" value="ECO:0007669"/>
    <property type="project" value="InterPro"/>
</dbReference>
<dbReference type="InterPro" id="IPR036390">
    <property type="entry name" value="WH_DNA-bd_sf"/>
</dbReference>
<dbReference type="PRINTS" id="PR00039">
    <property type="entry name" value="HTHLYSR"/>
</dbReference>
<dbReference type="EMBL" id="JAUSRD010000003">
    <property type="protein sequence ID" value="MDP9892758.1"/>
    <property type="molecule type" value="Genomic_DNA"/>
</dbReference>
<evidence type="ECO:0000256" key="2">
    <source>
        <dbReference type="ARBA" id="ARBA00023015"/>
    </source>
</evidence>
<dbReference type="PANTHER" id="PTHR30419:SF8">
    <property type="entry name" value="NITROGEN ASSIMILATION TRANSCRIPTIONAL ACTIVATOR-RELATED"/>
    <property type="match status" value="1"/>
</dbReference>
<evidence type="ECO:0000256" key="3">
    <source>
        <dbReference type="ARBA" id="ARBA00023125"/>
    </source>
</evidence>
<evidence type="ECO:0000256" key="4">
    <source>
        <dbReference type="ARBA" id="ARBA00023163"/>
    </source>
</evidence>
<dbReference type="Gene3D" id="3.40.190.290">
    <property type="match status" value="1"/>
</dbReference>
<dbReference type="GO" id="GO:0003677">
    <property type="term" value="F:DNA binding"/>
    <property type="evidence" value="ECO:0007669"/>
    <property type="project" value="UniProtKB-KW"/>
</dbReference>
<dbReference type="Pfam" id="PF03466">
    <property type="entry name" value="LysR_substrate"/>
    <property type="match status" value="1"/>
</dbReference>
<keyword evidence="2" id="KW-0805">Transcription regulation</keyword>
<dbReference type="Pfam" id="PF00126">
    <property type="entry name" value="HTH_1"/>
    <property type="match status" value="1"/>
</dbReference>
<dbReference type="InterPro" id="IPR036388">
    <property type="entry name" value="WH-like_DNA-bd_sf"/>
</dbReference>
<dbReference type="InterPro" id="IPR000847">
    <property type="entry name" value="LysR_HTH_N"/>
</dbReference>
<organism evidence="6 7">
    <name type="scientific">Variovorax boronicumulans</name>
    <dbReference type="NCBI Taxonomy" id="436515"/>
    <lineage>
        <taxon>Bacteria</taxon>
        <taxon>Pseudomonadati</taxon>
        <taxon>Pseudomonadota</taxon>
        <taxon>Betaproteobacteria</taxon>
        <taxon>Burkholderiales</taxon>
        <taxon>Comamonadaceae</taxon>
        <taxon>Variovorax</taxon>
    </lineage>
</organism>
<dbReference type="InterPro" id="IPR005119">
    <property type="entry name" value="LysR_subst-bd"/>
</dbReference>
<comment type="similarity">
    <text evidence="1">Belongs to the LysR transcriptional regulatory family.</text>
</comment>
<reference evidence="6" key="1">
    <citation type="submission" date="2023-07" db="EMBL/GenBank/DDBJ databases">
        <title>Sorghum-associated microbial communities from plants grown in Nebraska, USA.</title>
        <authorList>
            <person name="Schachtman D."/>
        </authorList>
    </citation>
    <scope>NUCLEOTIDE SEQUENCE</scope>
    <source>
        <strain evidence="6">DS3754</strain>
    </source>
</reference>
<accession>A0AAW8CYE1</accession>
<dbReference type="SUPFAM" id="SSF53850">
    <property type="entry name" value="Periplasmic binding protein-like II"/>
    <property type="match status" value="1"/>
</dbReference>
<dbReference type="FunFam" id="1.10.10.10:FF:000001">
    <property type="entry name" value="LysR family transcriptional regulator"/>
    <property type="match status" value="1"/>
</dbReference>
<evidence type="ECO:0000313" key="7">
    <source>
        <dbReference type="Proteomes" id="UP001242045"/>
    </source>
</evidence>
<dbReference type="GO" id="GO:0005829">
    <property type="term" value="C:cytosol"/>
    <property type="evidence" value="ECO:0007669"/>
    <property type="project" value="TreeGrafter"/>
</dbReference>
<evidence type="ECO:0000313" key="6">
    <source>
        <dbReference type="EMBL" id="MDP9892758.1"/>
    </source>
</evidence>
<evidence type="ECO:0000259" key="5">
    <source>
        <dbReference type="PROSITE" id="PS50931"/>
    </source>
</evidence>
<name>A0AAW8CYE1_9BURK</name>
<dbReference type="PROSITE" id="PS50931">
    <property type="entry name" value="HTH_LYSR"/>
    <property type="match status" value="1"/>
</dbReference>
<sequence>MELRHLRYFSALAGSLNFTRAAERLHVTQSTLSHQIKQLEEELGTLLFDRVGKRVALTEAGEAFLHHATRALQEIDRGLGALREDPEAAAGELRIGSTHTFNLGFIPDCIAGFQQRYPRVRVRVDELAADLIADRLQEGTLDLGIAYRPGVPGTLQFEPLYNEEMVLVVAENHPLARRKRVRMVELHRMPMVLLPASFATRQMLDECFRSCGAEPQVVAEINTLAPIMGLVAKTQLAAIVSANAVQPNSGLATVRLESPTPVRTPGMLWSQKARESAPTRAFAAIVRKVAFRTSMLERTDMKPER</sequence>
<dbReference type="PANTHER" id="PTHR30419">
    <property type="entry name" value="HTH-TYPE TRANSCRIPTIONAL REGULATOR YBHD"/>
    <property type="match status" value="1"/>
</dbReference>
<comment type="caution">
    <text evidence="6">The sequence shown here is derived from an EMBL/GenBank/DDBJ whole genome shotgun (WGS) entry which is preliminary data.</text>
</comment>
<dbReference type="AlphaFoldDB" id="A0AAW8CYE1"/>
<dbReference type="CDD" id="cd05466">
    <property type="entry name" value="PBP2_LTTR_substrate"/>
    <property type="match status" value="1"/>
</dbReference>
<dbReference type="SUPFAM" id="SSF46785">
    <property type="entry name" value="Winged helix' DNA-binding domain"/>
    <property type="match status" value="1"/>
</dbReference>